<feature type="non-terminal residue" evidence="1">
    <location>
        <position position="211"/>
    </location>
</feature>
<reference evidence="1 2" key="1">
    <citation type="journal article" date="2019" name="Nat. Ecol. Evol.">
        <title>Megaphylogeny resolves global patterns of mushroom evolution.</title>
        <authorList>
            <person name="Varga T."/>
            <person name="Krizsan K."/>
            <person name="Foldi C."/>
            <person name="Dima B."/>
            <person name="Sanchez-Garcia M."/>
            <person name="Sanchez-Ramirez S."/>
            <person name="Szollosi G.J."/>
            <person name="Szarkandi J.G."/>
            <person name="Papp V."/>
            <person name="Albert L."/>
            <person name="Andreopoulos W."/>
            <person name="Angelini C."/>
            <person name="Antonin V."/>
            <person name="Barry K.W."/>
            <person name="Bougher N.L."/>
            <person name="Buchanan P."/>
            <person name="Buyck B."/>
            <person name="Bense V."/>
            <person name="Catcheside P."/>
            <person name="Chovatia M."/>
            <person name="Cooper J."/>
            <person name="Damon W."/>
            <person name="Desjardin D."/>
            <person name="Finy P."/>
            <person name="Geml J."/>
            <person name="Haridas S."/>
            <person name="Hughes K."/>
            <person name="Justo A."/>
            <person name="Karasinski D."/>
            <person name="Kautmanova I."/>
            <person name="Kiss B."/>
            <person name="Kocsube S."/>
            <person name="Kotiranta H."/>
            <person name="LaButti K.M."/>
            <person name="Lechner B.E."/>
            <person name="Liimatainen K."/>
            <person name="Lipzen A."/>
            <person name="Lukacs Z."/>
            <person name="Mihaltcheva S."/>
            <person name="Morgado L.N."/>
            <person name="Niskanen T."/>
            <person name="Noordeloos M.E."/>
            <person name="Ohm R.A."/>
            <person name="Ortiz-Santana B."/>
            <person name="Ovrebo C."/>
            <person name="Racz N."/>
            <person name="Riley R."/>
            <person name="Savchenko A."/>
            <person name="Shiryaev A."/>
            <person name="Soop K."/>
            <person name="Spirin V."/>
            <person name="Szebenyi C."/>
            <person name="Tomsovsky M."/>
            <person name="Tulloss R.E."/>
            <person name="Uehling J."/>
            <person name="Grigoriev I.V."/>
            <person name="Vagvolgyi C."/>
            <person name="Papp T."/>
            <person name="Martin F.M."/>
            <person name="Miettinen O."/>
            <person name="Hibbett D.S."/>
            <person name="Nagy L.G."/>
        </authorList>
    </citation>
    <scope>NUCLEOTIDE SEQUENCE [LARGE SCALE GENOMIC DNA]</scope>
    <source>
        <strain evidence="1 2">CBS 962.96</strain>
    </source>
</reference>
<gene>
    <name evidence="1" type="ORF">K435DRAFT_689995</name>
</gene>
<accession>A0A4S8L458</accession>
<dbReference type="Proteomes" id="UP000297245">
    <property type="component" value="Unassembled WGS sequence"/>
</dbReference>
<keyword evidence="2" id="KW-1185">Reference proteome</keyword>
<sequence length="211" mass="24603">MTDYVSQGKTRSQNIIHCEHLKNHHSYYTAFSRSSSADGLILLDDIDVQKVQGGISGFLRQEFRELMLLDELTELRYNHKLDPRVNGETRNQLLRSYQKIKGNKYDPLSMPHALFNQSQKDCKVPPLAESTGWQLIGQKKTVPHSNKNAKEKGKHVIDLPNKKRRKIDQNETHQRINTMHGMIWDSNNWSCPYDAIFTILFNLWQEDPGKW</sequence>
<dbReference type="EMBL" id="ML179680">
    <property type="protein sequence ID" value="THU83190.1"/>
    <property type="molecule type" value="Genomic_DNA"/>
</dbReference>
<name>A0A4S8L458_DENBC</name>
<protein>
    <submittedName>
        <fullName evidence="1">Uncharacterized protein</fullName>
    </submittedName>
</protein>
<dbReference type="OrthoDB" id="3247165at2759"/>
<evidence type="ECO:0000313" key="2">
    <source>
        <dbReference type="Proteomes" id="UP000297245"/>
    </source>
</evidence>
<dbReference type="AlphaFoldDB" id="A0A4S8L458"/>
<proteinExistence type="predicted"/>
<organism evidence="1 2">
    <name type="scientific">Dendrothele bispora (strain CBS 962.96)</name>
    <dbReference type="NCBI Taxonomy" id="1314807"/>
    <lineage>
        <taxon>Eukaryota</taxon>
        <taxon>Fungi</taxon>
        <taxon>Dikarya</taxon>
        <taxon>Basidiomycota</taxon>
        <taxon>Agaricomycotina</taxon>
        <taxon>Agaricomycetes</taxon>
        <taxon>Agaricomycetidae</taxon>
        <taxon>Agaricales</taxon>
        <taxon>Agaricales incertae sedis</taxon>
        <taxon>Dendrothele</taxon>
    </lineage>
</organism>
<evidence type="ECO:0000313" key="1">
    <source>
        <dbReference type="EMBL" id="THU83190.1"/>
    </source>
</evidence>